<dbReference type="PANTHER" id="PTHR45842:SF21">
    <property type="entry name" value="IG-LIKE DOMAIN-CONTAINING PROTEIN"/>
    <property type="match status" value="1"/>
</dbReference>
<gene>
    <name evidence="10" type="primary">LOC106463402</name>
</gene>
<evidence type="ECO:0000313" key="10">
    <source>
        <dbReference type="RefSeq" id="XP_013778877.1"/>
    </source>
</evidence>
<evidence type="ECO:0000313" key="9">
    <source>
        <dbReference type="Proteomes" id="UP000694941"/>
    </source>
</evidence>
<keyword evidence="9" id="KW-1185">Reference proteome</keyword>
<sequence length="1153" mass="128684">MAVYRPELLSYVSRTVWCNLLTTLSLTLLIRICGAENILCPSSCSCLGSLVDCSRRGLIEIPKDLPVWVEYLELQYNDLTKVEENSFDGLPKLKSLDLSHNQIRSINSTTFRHLRFLEELKIKHNHLGDIPDLGVQKSLKVLNLDHNEIYTVTSTVLEKYENLEILNLDNNKIVDIPIDTFHNGSKLLNLNLNSNRIVSIEEGALDNLTRLDTLKLNKNRLSAIPKNLFKKLLTLKHLELNKNHIQKIEGLSFHGLESLQVLKLKRNRIEQLLDGAFWGLSKIHHLHLDYNNITQVKKAWLYKLSSLKTLSLTYNSISEVEDEGWIFCDHLKELDLRHNQLHTVSKDMFAKLSKLHTLDLEYNKISYIEEGAFGHLTSLLTLKLDHNEISWTIEDTDGAFSNLTHLLDLGLAHNKIKSIAKRAFVGLHSLQLLDLTGNPLTAIQENAFQNLHTLQELKFNTSSLLCDCSLKWLPNWLIISGFSHSVTAHCGHPESLKNRSIFEASPENFTCDDSPKPYITENPQTLTALKGENTTLVCKAASSRDTPTIFQWRKDSKLLLGGEMENFNKTRKDGVTEHASLLHIRNIDDNDEGKYQCVISNRFGTAYSDKAHVTVHVFPIFTKTPVDVVVKSGSTARLECAAMGLPSPEIAWQKDGGDDDFPAARERRMHVMPSDDVFFIVKVKASDMGIYSCTAKNDAGMIMANATLTVLETPNFVKSMENKETRVGETAVLECMAAGSPKPKLAWMKDDAPLVPTERHFFTADSQLLIIVQTKSSDTGKYVCNMSNTMGSKSDSSYLTVLPSLATKVVMAGAEDDKTTTGIIIISVVCCVVGTSLVWVVIIYKTRKRGEDYALTKTDETTLPGETPPYNPYPQGVGVDEYKNSVTHLFLDNNSEHSSRDSGTDSAKQSSDQLLPPEENSGQVLLLPHERTTLPHFRSSVGSMLGQQSNMSEDTVQSSPRTTSSQQRRPLLPTFHSHPRDKLWRGRPISATNQAMEDEYRSHRIPGGQPQWPGIKKKRSLSVDHLEVNLRQGAIPTPSRSCSTISQECPESEHDVAERNLLCSDVPNSVDSWSTCSLKHGTASKDDQNNRGSFSLDNEHQCLSCQPLLNSQGASHFTSSSCIEVQEPVASQTVSPLSQARVTRSPTSQVGVA</sequence>
<dbReference type="SUPFAM" id="SSF48726">
    <property type="entry name" value="Immunoglobulin"/>
    <property type="match status" value="3"/>
</dbReference>
<dbReference type="SMART" id="SM00365">
    <property type="entry name" value="LRR_SD22"/>
    <property type="match status" value="7"/>
</dbReference>
<keyword evidence="3" id="KW-0677">Repeat</keyword>
<dbReference type="Pfam" id="PF07679">
    <property type="entry name" value="I-set"/>
    <property type="match status" value="2"/>
</dbReference>
<keyword evidence="5" id="KW-0325">Glycoprotein</keyword>
<proteinExistence type="predicted"/>
<feature type="domain" description="Ig-like" evidence="8">
    <location>
        <begin position="619"/>
        <end position="709"/>
    </location>
</feature>
<dbReference type="PROSITE" id="PS50835">
    <property type="entry name" value="IG_LIKE"/>
    <property type="match status" value="3"/>
</dbReference>
<feature type="domain" description="Ig-like" evidence="8">
    <location>
        <begin position="714"/>
        <end position="800"/>
    </location>
</feature>
<keyword evidence="7" id="KW-0472">Membrane</keyword>
<feature type="region of interest" description="Disordered" evidence="6">
    <location>
        <begin position="859"/>
        <end position="878"/>
    </location>
</feature>
<evidence type="ECO:0000256" key="2">
    <source>
        <dbReference type="ARBA" id="ARBA00022729"/>
    </source>
</evidence>
<name>A0ABM1BBW4_LIMPO</name>
<dbReference type="Pfam" id="PF13927">
    <property type="entry name" value="Ig_3"/>
    <property type="match status" value="1"/>
</dbReference>
<dbReference type="SUPFAM" id="SSF52058">
    <property type="entry name" value="L domain-like"/>
    <property type="match status" value="2"/>
</dbReference>
<evidence type="ECO:0000256" key="7">
    <source>
        <dbReference type="SAM" id="Phobius"/>
    </source>
</evidence>
<keyword evidence="7" id="KW-1133">Transmembrane helix</keyword>
<dbReference type="InterPro" id="IPR003598">
    <property type="entry name" value="Ig_sub2"/>
</dbReference>
<dbReference type="InterPro" id="IPR036179">
    <property type="entry name" value="Ig-like_dom_sf"/>
</dbReference>
<keyword evidence="2" id="KW-0732">Signal</keyword>
<dbReference type="InterPro" id="IPR013783">
    <property type="entry name" value="Ig-like_fold"/>
</dbReference>
<evidence type="ECO:0000256" key="3">
    <source>
        <dbReference type="ARBA" id="ARBA00022737"/>
    </source>
</evidence>
<evidence type="ECO:0000256" key="1">
    <source>
        <dbReference type="ARBA" id="ARBA00022614"/>
    </source>
</evidence>
<feature type="region of interest" description="Disordered" evidence="6">
    <location>
        <begin position="1133"/>
        <end position="1153"/>
    </location>
</feature>
<feature type="compositionally biased region" description="Polar residues" evidence="6">
    <location>
        <begin position="942"/>
        <end position="956"/>
    </location>
</feature>
<dbReference type="InterPro" id="IPR001611">
    <property type="entry name" value="Leu-rich_rpt"/>
</dbReference>
<dbReference type="InterPro" id="IPR050467">
    <property type="entry name" value="LRFN"/>
</dbReference>
<dbReference type="PROSITE" id="PS51450">
    <property type="entry name" value="LRR"/>
    <property type="match status" value="7"/>
</dbReference>
<reference evidence="10" key="1">
    <citation type="submission" date="2025-08" db="UniProtKB">
        <authorList>
            <consortium name="RefSeq"/>
        </authorList>
    </citation>
    <scope>IDENTIFICATION</scope>
    <source>
        <tissue evidence="10">Muscle</tissue>
    </source>
</reference>
<accession>A0ABM1BBW4</accession>
<evidence type="ECO:0000256" key="4">
    <source>
        <dbReference type="ARBA" id="ARBA00023157"/>
    </source>
</evidence>
<feature type="region of interest" description="Disordered" evidence="6">
    <location>
        <begin position="942"/>
        <end position="984"/>
    </location>
</feature>
<dbReference type="PANTHER" id="PTHR45842">
    <property type="entry name" value="SYNAPTIC ADHESION-LIKE MOLECULE SALM"/>
    <property type="match status" value="1"/>
</dbReference>
<keyword evidence="7" id="KW-0812">Transmembrane</keyword>
<dbReference type="SMART" id="SM00409">
    <property type="entry name" value="IG"/>
    <property type="match status" value="3"/>
</dbReference>
<dbReference type="InterPro" id="IPR003591">
    <property type="entry name" value="Leu-rich_rpt_typical-subtyp"/>
</dbReference>
<dbReference type="Proteomes" id="UP000694941">
    <property type="component" value="Unplaced"/>
</dbReference>
<dbReference type="Gene3D" id="3.80.10.10">
    <property type="entry name" value="Ribonuclease Inhibitor"/>
    <property type="match status" value="3"/>
</dbReference>
<dbReference type="SMART" id="SM00408">
    <property type="entry name" value="IGc2"/>
    <property type="match status" value="3"/>
</dbReference>
<dbReference type="SMART" id="SM00369">
    <property type="entry name" value="LRR_TYP"/>
    <property type="match status" value="16"/>
</dbReference>
<dbReference type="InterPro" id="IPR000372">
    <property type="entry name" value="LRRNT"/>
</dbReference>
<dbReference type="InterPro" id="IPR007110">
    <property type="entry name" value="Ig-like_dom"/>
</dbReference>
<dbReference type="InterPro" id="IPR013098">
    <property type="entry name" value="Ig_I-set"/>
</dbReference>
<dbReference type="SMART" id="SM00013">
    <property type="entry name" value="LRRNT"/>
    <property type="match status" value="1"/>
</dbReference>
<feature type="domain" description="Ig-like" evidence="8">
    <location>
        <begin position="517"/>
        <end position="614"/>
    </location>
</feature>
<evidence type="ECO:0000259" key="8">
    <source>
        <dbReference type="PROSITE" id="PS50835"/>
    </source>
</evidence>
<dbReference type="RefSeq" id="XP_013778877.1">
    <property type="nucleotide sequence ID" value="XM_013923423.2"/>
</dbReference>
<dbReference type="GeneID" id="106463402"/>
<feature type="transmembrane region" description="Helical" evidence="7">
    <location>
        <begin position="823"/>
        <end position="844"/>
    </location>
</feature>
<dbReference type="InterPro" id="IPR000483">
    <property type="entry name" value="Cys-rich_flank_reg_C"/>
</dbReference>
<protein>
    <submittedName>
        <fullName evidence="10">Leucine-rich repeats and immunoglobulin-like domains protein 3 isoform X1</fullName>
    </submittedName>
</protein>
<dbReference type="Pfam" id="PF13855">
    <property type="entry name" value="LRR_8"/>
    <property type="match status" value="5"/>
</dbReference>
<evidence type="ECO:0000256" key="6">
    <source>
        <dbReference type="SAM" id="MobiDB-lite"/>
    </source>
</evidence>
<dbReference type="InterPro" id="IPR032675">
    <property type="entry name" value="LRR_dom_sf"/>
</dbReference>
<feature type="compositionally biased region" description="Basic and acidic residues" evidence="6">
    <location>
        <begin position="894"/>
        <end position="903"/>
    </location>
</feature>
<feature type="compositionally biased region" description="Low complexity" evidence="6">
    <location>
        <begin position="957"/>
        <end position="970"/>
    </location>
</feature>
<organism evidence="9 10">
    <name type="scientific">Limulus polyphemus</name>
    <name type="common">Atlantic horseshoe crab</name>
    <dbReference type="NCBI Taxonomy" id="6850"/>
    <lineage>
        <taxon>Eukaryota</taxon>
        <taxon>Metazoa</taxon>
        <taxon>Ecdysozoa</taxon>
        <taxon>Arthropoda</taxon>
        <taxon>Chelicerata</taxon>
        <taxon>Merostomata</taxon>
        <taxon>Xiphosura</taxon>
        <taxon>Limulidae</taxon>
        <taxon>Limulus</taxon>
    </lineage>
</organism>
<keyword evidence="4" id="KW-1015">Disulfide bond</keyword>
<feature type="region of interest" description="Disordered" evidence="6">
    <location>
        <begin position="893"/>
        <end position="919"/>
    </location>
</feature>
<dbReference type="SMART" id="SM00082">
    <property type="entry name" value="LRRCT"/>
    <property type="match status" value="1"/>
</dbReference>
<evidence type="ECO:0000256" key="5">
    <source>
        <dbReference type="ARBA" id="ARBA00023180"/>
    </source>
</evidence>
<dbReference type="InterPro" id="IPR003599">
    <property type="entry name" value="Ig_sub"/>
</dbReference>
<feature type="compositionally biased region" description="Polar residues" evidence="6">
    <location>
        <begin position="904"/>
        <end position="913"/>
    </location>
</feature>
<keyword evidence="1" id="KW-0433">Leucine-rich repeat</keyword>
<dbReference type="Gene3D" id="2.60.40.10">
    <property type="entry name" value="Immunoglobulins"/>
    <property type="match status" value="3"/>
</dbReference>